<organism evidence="1">
    <name type="scientific">Lactiplantibacillus plantarum</name>
    <name type="common">Lactobacillus plantarum</name>
    <dbReference type="NCBI Taxonomy" id="1590"/>
    <lineage>
        <taxon>Bacteria</taxon>
        <taxon>Bacillati</taxon>
        <taxon>Bacillota</taxon>
        <taxon>Bacilli</taxon>
        <taxon>Lactobacillales</taxon>
        <taxon>Lactobacillaceae</taxon>
        <taxon>Lactiplantibacillus</taxon>
    </lineage>
</organism>
<dbReference type="EMBL" id="JX174169">
    <property type="protein sequence ID" value="AFR74848.1"/>
    <property type="molecule type" value="Genomic_DNA"/>
</dbReference>
<evidence type="ECO:0000313" key="1">
    <source>
        <dbReference type="EMBL" id="AFR74848.1"/>
    </source>
</evidence>
<proteinExistence type="predicted"/>
<accession>J9UGI9</accession>
<sequence>MWYVTESSVQCHVIQHKRSIALLTLVATNRVVKKAYSIENRPYCKHEKLSYEFIPEHTF</sequence>
<reference evidence="1" key="1">
    <citation type="journal article" date="2013" name="Plasmid">
        <title>Characterization of three cryptic plasmids from Lactobacillus plantarum G63 that was isolated from Chinese pickle.</title>
        <authorList>
            <person name="Xi X."/>
            <person name="Fan J."/>
            <person name="Hou Y."/>
            <person name="Gu J."/>
            <person name="Shen W."/>
            <person name="Li Z."/>
            <person name="Cui Z."/>
        </authorList>
    </citation>
    <scope>NUCLEOTIDE SEQUENCE</scope>
    <source>
        <strain evidence="1">G63</strain>
        <plasmid evidence="1">pG6303</plasmid>
    </source>
</reference>
<dbReference type="AlphaFoldDB" id="J9UGI9"/>
<keyword evidence="1" id="KW-0614">Plasmid</keyword>
<protein>
    <submittedName>
        <fullName evidence="1">Uncharacterized protein</fullName>
    </submittedName>
</protein>
<geneLocation type="plasmid" evidence="1">
    <name>pG6303</name>
</geneLocation>
<name>J9UGI9_LACPN</name>